<dbReference type="InterPro" id="IPR018712">
    <property type="entry name" value="Tle1-like_cat"/>
</dbReference>
<reference evidence="2 3" key="1">
    <citation type="submission" date="2015-09" db="EMBL/GenBank/DDBJ databases">
        <title>Aphanizomenon flos-aquae WA102.</title>
        <authorList>
            <person name="Driscoll C."/>
        </authorList>
    </citation>
    <scope>NUCLEOTIDE SEQUENCE [LARGE SCALE GENOMIC DNA]</scope>
    <source>
        <strain evidence="2">WA102</strain>
    </source>
</reference>
<evidence type="ECO:0000259" key="1">
    <source>
        <dbReference type="Pfam" id="PF09994"/>
    </source>
</evidence>
<name>A0A1B7X5C9_APHFL</name>
<accession>A0A1B7X5C9</accession>
<dbReference type="PANTHER" id="PTHR33840:SF1">
    <property type="entry name" value="TLE1 PHOSPHOLIPASE DOMAIN-CONTAINING PROTEIN"/>
    <property type="match status" value="1"/>
</dbReference>
<dbReference type="PANTHER" id="PTHR33840">
    <property type="match status" value="1"/>
</dbReference>
<dbReference type="AlphaFoldDB" id="A0A1B7X5C9"/>
<dbReference type="Proteomes" id="UP000092093">
    <property type="component" value="Unassembled WGS sequence"/>
</dbReference>
<feature type="domain" description="T6SS Phospholipase effector Tle1-like catalytic" evidence="1">
    <location>
        <begin position="2"/>
        <end position="260"/>
    </location>
</feature>
<dbReference type="Pfam" id="PF09994">
    <property type="entry name" value="T6SS_Tle1-like_cat"/>
    <property type="match status" value="1"/>
</dbReference>
<gene>
    <name evidence="2" type="ORF">AN484_06225</name>
</gene>
<evidence type="ECO:0000313" key="3">
    <source>
        <dbReference type="Proteomes" id="UP000092093"/>
    </source>
</evidence>
<dbReference type="PATRIC" id="fig|1710896.3.peg.3925"/>
<dbReference type="EMBL" id="LJOW01000019">
    <property type="protein sequence ID" value="OBQ44579.1"/>
    <property type="molecule type" value="Genomic_DNA"/>
</dbReference>
<protein>
    <recommendedName>
        <fullName evidence="1">T6SS Phospholipase effector Tle1-like catalytic domain-containing protein</fullName>
    </recommendedName>
</protein>
<proteinExistence type="predicted"/>
<organism evidence="2 3">
    <name type="scientific">Aphanizomenon flos-aquae WA102</name>
    <dbReference type="NCBI Taxonomy" id="1710896"/>
    <lineage>
        <taxon>Bacteria</taxon>
        <taxon>Bacillati</taxon>
        <taxon>Cyanobacteriota</taxon>
        <taxon>Cyanophyceae</taxon>
        <taxon>Nostocales</taxon>
        <taxon>Aphanizomenonaceae</taxon>
        <taxon>Aphanizomenon</taxon>
    </lineage>
</organism>
<evidence type="ECO:0000313" key="2">
    <source>
        <dbReference type="EMBL" id="OBQ44579.1"/>
    </source>
</evidence>
<sequence length="339" mass="38011">MKRLVVCCDGTWQNLTNLCPTNIVKLSQSVKRTASDGIPQIVFYGAGISSENKKILGGTIGLGIDQSIQDAYQFLSLNYVDGDEIYLFGFSRGAYTVRSLAGMIYCSGLLSRQHITEVPKAYGLYRNRNVKPSSETAANYRKDYGKNQGKPVDITLLGCFDTVGALGIPLLPIFKIFAPLLHRRYKFYDPTLNKYVQNALHAMAIDEIREIFDVTRMIKNPDAPNQRLIEKWFPGEHGCVGGGTEEHTPLSDGALQWMIDSIKDLGLGLEFDLKSISIAPDPTIDFKNDPGIYKLVGTKLRDVENRVDDLHESTVERLKKRRDYRSKNLVPIISELELD</sequence>
<comment type="caution">
    <text evidence="2">The sequence shown here is derived from an EMBL/GenBank/DDBJ whole genome shotgun (WGS) entry which is preliminary data.</text>
</comment>